<dbReference type="Pfam" id="PF07859">
    <property type="entry name" value="Abhydrolase_3"/>
    <property type="match status" value="1"/>
</dbReference>
<dbReference type="GO" id="GO:0016787">
    <property type="term" value="F:hydrolase activity"/>
    <property type="evidence" value="ECO:0007669"/>
    <property type="project" value="InterPro"/>
</dbReference>
<dbReference type="InterPro" id="IPR013094">
    <property type="entry name" value="AB_hydrolase_3"/>
</dbReference>
<dbReference type="Gene3D" id="3.40.50.1820">
    <property type="entry name" value="alpha/beta hydrolase"/>
    <property type="match status" value="1"/>
</dbReference>
<evidence type="ECO:0000259" key="1">
    <source>
        <dbReference type="Pfam" id="PF07859"/>
    </source>
</evidence>
<dbReference type="InterPro" id="IPR029058">
    <property type="entry name" value="AB_hydrolase_fold"/>
</dbReference>
<dbReference type="SUPFAM" id="SSF53474">
    <property type="entry name" value="alpha/beta-Hydrolases"/>
    <property type="match status" value="1"/>
</dbReference>
<feature type="domain" description="Alpha/beta hydrolase fold-3" evidence="1">
    <location>
        <begin position="73"/>
        <end position="143"/>
    </location>
</feature>
<dbReference type="EMBL" id="JAGPXC010000002">
    <property type="protein sequence ID" value="KAH6658032.1"/>
    <property type="molecule type" value="Genomic_DNA"/>
</dbReference>
<reference evidence="2" key="1">
    <citation type="journal article" date="2021" name="Nat. Commun.">
        <title>Genetic determinants of endophytism in the Arabidopsis root mycobiome.</title>
        <authorList>
            <person name="Mesny F."/>
            <person name="Miyauchi S."/>
            <person name="Thiergart T."/>
            <person name="Pickel B."/>
            <person name="Atanasova L."/>
            <person name="Karlsson M."/>
            <person name="Huettel B."/>
            <person name="Barry K.W."/>
            <person name="Haridas S."/>
            <person name="Chen C."/>
            <person name="Bauer D."/>
            <person name="Andreopoulos W."/>
            <person name="Pangilinan J."/>
            <person name="LaButti K."/>
            <person name="Riley R."/>
            <person name="Lipzen A."/>
            <person name="Clum A."/>
            <person name="Drula E."/>
            <person name="Henrissat B."/>
            <person name="Kohler A."/>
            <person name="Grigoriev I.V."/>
            <person name="Martin F.M."/>
            <person name="Hacquard S."/>
        </authorList>
    </citation>
    <scope>NUCLEOTIDE SEQUENCE</scope>
    <source>
        <strain evidence="2">MPI-SDFR-AT-0073</strain>
    </source>
</reference>
<keyword evidence="3" id="KW-1185">Reference proteome</keyword>
<dbReference type="GeneID" id="70128557"/>
<protein>
    <recommendedName>
        <fullName evidence="1">Alpha/beta hydrolase fold-3 domain-containing protein</fullName>
    </recommendedName>
</protein>
<dbReference type="RefSeq" id="XP_045962266.1">
    <property type="nucleotide sequence ID" value="XM_046099665.1"/>
</dbReference>
<proteinExistence type="predicted"/>
<dbReference type="OrthoDB" id="408631at2759"/>
<accession>A0A9P8UT62</accession>
<evidence type="ECO:0000313" key="2">
    <source>
        <dbReference type="EMBL" id="KAH6658032.1"/>
    </source>
</evidence>
<organism evidence="2 3">
    <name type="scientific">Truncatella angustata</name>
    <dbReference type="NCBI Taxonomy" id="152316"/>
    <lineage>
        <taxon>Eukaryota</taxon>
        <taxon>Fungi</taxon>
        <taxon>Dikarya</taxon>
        <taxon>Ascomycota</taxon>
        <taxon>Pezizomycotina</taxon>
        <taxon>Sordariomycetes</taxon>
        <taxon>Xylariomycetidae</taxon>
        <taxon>Amphisphaeriales</taxon>
        <taxon>Sporocadaceae</taxon>
        <taxon>Truncatella</taxon>
    </lineage>
</organism>
<dbReference type="AlphaFoldDB" id="A0A9P8UT62"/>
<gene>
    <name evidence="2" type="ORF">BKA67DRAFT_533208</name>
</gene>
<comment type="caution">
    <text evidence="2">The sequence shown here is derived from an EMBL/GenBank/DDBJ whole genome shotgun (WGS) entry which is preliminary data.</text>
</comment>
<name>A0A9P8UT62_9PEZI</name>
<evidence type="ECO:0000313" key="3">
    <source>
        <dbReference type="Proteomes" id="UP000758603"/>
    </source>
</evidence>
<dbReference type="Proteomes" id="UP000758603">
    <property type="component" value="Unassembled WGS sequence"/>
</dbReference>
<sequence length="147" mass="16138">MVVQNCILVDRKTSTKSAATIWKYSGFAHHQKTINRQSAALTSPELVALNHTVPHQGVLPQTISRMLGPARQNSETIAVGHPLALEWPFPAQLNDYQADLKQAQGSERPSRGLDGDRVVRSGDSADCKMAAALNFRLKDLDKRPLKA</sequence>